<evidence type="ECO:0000313" key="4">
    <source>
        <dbReference type="Proteomes" id="UP000613580"/>
    </source>
</evidence>
<keyword evidence="2" id="KW-0812">Transmembrane</keyword>
<dbReference type="AlphaFoldDB" id="A0A8H6RYQ9"/>
<keyword evidence="4" id="KW-1185">Reference proteome</keyword>
<feature type="region of interest" description="Disordered" evidence="1">
    <location>
        <begin position="1"/>
        <end position="24"/>
    </location>
</feature>
<keyword evidence="2" id="KW-1133">Transmembrane helix</keyword>
<organism evidence="3 4">
    <name type="scientific">Mycena chlorophos</name>
    <name type="common">Agaric fungus</name>
    <name type="synonym">Agaricus chlorophos</name>
    <dbReference type="NCBI Taxonomy" id="658473"/>
    <lineage>
        <taxon>Eukaryota</taxon>
        <taxon>Fungi</taxon>
        <taxon>Dikarya</taxon>
        <taxon>Basidiomycota</taxon>
        <taxon>Agaricomycotina</taxon>
        <taxon>Agaricomycetes</taxon>
        <taxon>Agaricomycetidae</taxon>
        <taxon>Agaricales</taxon>
        <taxon>Marasmiineae</taxon>
        <taxon>Mycenaceae</taxon>
        <taxon>Mycena</taxon>
    </lineage>
</organism>
<name>A0A8H6RYQ9_MYCCL</name>
<protein>
    <submittedName>
        <fullName evidence="3">Uncharacterized protein</fullName>
    </submittedName>
</protein>
<sequence>MAYTERTPRNLESQDCSAESIPRAPPVVTPRLTSISYDAPKLVQSQLLVWRRTAQTTATVSALLAILAATIFGVFQSHRYSASDTRERLRVLTAFSSYAAILFNILAMLSSIFFLDRLGSVEFNEACRGGERSTEGWISRPSSSLTLLVQFGASNRLRLIFYQWFAHLCFGVFFALLQIIAYLWLTESTAVGVIITAITVSAFAGIFLSALLDG</sequence>
<keyword evidence="2" id="KW-0472">Membrane</keyword>
<proteinExistence type="predicted"/>
<evidence type="ECO:0000256" key="2">
    <source>
        <dbReference type="SAM" id="Phobius"/>
    </source>
</evidence>
<evidence type="ECO:0000313" key="3">
    <source>
        <dbReference type="EMBL" id="KAF7288821.1"/>
    </source>
</evidence>
<comment type="caution">
    <text evidence="3">The sequence shown here is derived from an EMBL/GenBank/DDBJ whole genome shotgun (WGS) entry which is preliminary data.</text>
</comment>
<dbReference type="OrthoDB" id="3225366at2759"/>
<evidence type="ECO:0000256" key="1">
    <source>
        <dbReference type="SAM" id="MobiDB-lite"/>
    </source>
</evidence>
<accession>A0A8H6RYQ9</accession>
<reference evidence="3" key="1">
    <citation type="submission" date="2020-05" db="EMBL/GenBank/DDBJ databases">
        <title>Mycena genomes resolve the evolution of fungal bioluminescence.</title>
        <authorList>
            <person name="Tsai I.J."/>
        </authorList>
    </citation>
    <scope>NUCLEOTIDE SEQUENCE</scope>
    <source>
        <strain evidence="3">110903Hualien_Pintung</strain>
    </source>
</reference>
<dbReference type="EMBL" id="JACAZE010000031">
    <property type="protein sequence ID" value="KAF7288821.1"/>
    <property type="molecule type" value="Genomic_DNA"/>
</dbReference>
<feature type="transmembrane region" description="Helical" evidence="2">
    <location>
        <begin position="95"/>
        <end position="115"/>
    </location>
</feature>
<feature type="transmembrane region" description="Helical" evidence="2">
    <location>
        <begin position="164"/>
        <end position="185"/>
    </location>
</feature>
<dbReference type="Proteomes" id="UP000613580">
    <property type="component" value="Unassembled WGS sequence"/>
</dbReference>
<feature type="transmembrane region" description="Helical" evidence="2">
    <location>
        <begin position="56"/>
        <end position="75"/>
    </location>
</feature>
<feature type="transmembrane region" description="Helical" evidence="2">
    <location>
        <begin position="191"/>
        <end position="212"/>
    </location>
</feature>
<gene>
    <name evidence="3" type="ORF">HMN09_01363900</name>
</gene>